<feature type="region of interest" description="Disordered" evidence="1">
    <location>
        <begin position="43"/>
        <end position="370"/>
    </location>
</feature>
<dbReference type="Proteomes" id="UP000193218">
    <property type="component" value="Unassembled WGS sequence"/>
</dbReference>
<feature type="compositionally biased region" description="Gly residues" evidence="1">
    <location>
        <begin position="318"/>
        <end position="333"/>
    </location>
</feature>
<feature type="compositionally biased region" description="Basic and acidic residues" evidence="1">
    <location>
        <begin position="262"/>
        <end position="280"/>
    </location>
</feature>
<feature type="compositionally biased region" description="Polar residues" evidence="1">
    <location>
        <begin position="100"/>
        <end position="111"/>
    </location>
</feature>
<dbReference type="EMBL" id="NBSH01000001">
    <property type="protein sequence ID" value="ORX40889.1"/>
    <property type="molecule type" value="Genomic_DNA"/>
</dbReference>
<evidence type="ECO:0000313" key="3">
    <source>
        <dbReference type="Proteomes" id="UP000193218"/>
    </source>
</evidence>
<accession>A0A1Y1USB9</accession>
<dbReference type="RefSeq" id="XP_021874568.1">
    <property type="nucleotide sequence ID" value="XM_022012322.1"/>
</dbReference>
<feature type="compositionally biased region" description="Basic and acidic residues" evidence="1">
    <location>
        <begin position="218"/>
        <end position="228"/>
    </location>
</feature>
<dbReference type="AlphaFoldDB" id="A0A1Y1USB9"/>
<dbReference type="InParanoid" id="A0A1Y1USB9"/>
<proteinExistence type="predicted"/>
<feature type="compositionally biased region" description="Low complexity" evidence="1">
    <location>
        <begin position="204"/>
        <end position="214"/>
    </location>
</feature>
<organism evidence="2 3">
    <name type="scientific">Kockovaella imperatae</name>
    <dbReference type="NCBI Taxonomy" id="4999"/>
    <lineage>
        <taxon>Eukaryota</taxon>
        <taxon>Fungi</taxon>
        <taxon>Dikarya</taxon>
        <taxon>Basidiomycota</taxon>
        <taxon>Agaricomycotina</taxon>
        <taxon>Tremellomycetes</taxon>
        <taxon>Tremellales</taxon>
        <taxon>Cuniculitremaceae</taxon>
        <taxon>Kockovaella</taxon>
    </lineage>
</organism>
<feature type="compositionally biased region" description="Polar residues" evidence="1">
    <location>
        <begin position="162"/>
        <end position="175"/>
    </location>
</feature>
<keyword evidence="3" id="KW-1185">Reference proteome</keyword>
<feature type="compositionally biased region" description="Polar residues" evidence="1">
    <location>
        <begin position="243"/>
        <end position="260"/>
    </location>
</feature>
<feature type="compositionally biased region" description="Low complexity" evidence="1">
    <location>
        <begin position="58"/>
        <end position="69"/>
    </location>
</feature>
<dbReference type="GeneID" id="33554130"/>
<evidence type="ECO:0000256" key="1">
    <source>
        <dbReference type="SAM" id="MobiDB-lite"/>
    </source>
</evidence>
<feature type="compositionally biased region" description="Polar residues" evidence="1">
    <location>
        <begin position="344"/>
        <end position="364"/>
    </location>
</feature>
<feature type="compositionally biased region" description="Basic and acidic residues" evidence="1">
    <location>
        <begin position="191"/>
        <end position="201"/>
    </location>
</feature>
<comment type="caution">
    <text evidence="2">The sequence shown here is derived from an EMBL/GenBank/DDBJ whole genome shotgun (WGS) entry which is preliminary data.</text>
</comment>
<protein>
    <submittedName>
        <fullName evidence="2">Uncharacterized protein</fullName>
    </submittedName>
</protein>
<gene>
    <name evidence="2" type="ORF">BD324DRAFT_26513</name>
</gene>
<sequence length="386" mass="40663">MPLGVDIDLLLSLPFASSAYSSSRHGALALSWLVDIMLNGIEDSPSKSENRISRVTVAEKSSPEAKASADVPPSKRSRQGSPSSHRSQKRARTVCPHASPAQTSVPQSSINNHKKTSGSPCREPQRPSGSRKSQDAANVQDSSMGTEEPKAIPCDQADKQVPQVSQQISNKNPIQTSKPSPPTPPTTPTKEIQKCPDERPHLMSSGSSKGSKISTRGCDTEDTLRQARTDNTATNLRGDKNGHSGSSTGSVDKMGSQSRVGISDHAHKEASSSRCSDRANKTVASTGERARSDIGTGSGRSGEARSRPFAIRQAEAGSGDGSGGDDSRGGGSGESSRRRANDGSGDTSNLRTISDDPSWSSSEPVTPLEQREGLGIRFCEVLGTVY</sequence>
<reference evidence="2 3" key="1">
    <citation type="submission" date="2017-03" db="EMBL/GenBank/DDBJ databases">
        <title>Widespread Adenine N6-methylation of Active Genes in Fungi.</title>
        <authorList>
            <consortium name="DOE Joint Genome Institute"/>
            <person name="Mondo S.J."/>
            <person name="Dannebaum R.O."/>
            <person name="Kuo R.C."/>
            <person name="Louie K.B."/>
            <person name="Bewick A.J."/>
            <person name="Labutti K."/>
            <person name="Haridas S."/>
            <person name="Kuo A."/>
            <person name="Salamov A."/>
            <person name="Ahrendt S.R."/>
            <person name="Lau R."/>
            <person name="Bowen B.P."/>
            <person name="Lipzen A."/>
            <person name="Sullivan W."/>
            <person name="Andreopoulos W.B."/>
            <person name="Clum A."/>
            <person name="Lindquist E."/>
            <person name="Daum C."/>
            <person name="Northen T.R."/>
            <person name="Ramamoorthy G."/>
            <person name="Schmitz R.J."/>
            <person name="Gryganskyi A."/>
            <person name="Culley D."/>
            <person name="Magnuson J."/>
            <person name="James T.Y."/>
            <person name="O'Malley M.A."/>
            <person name="Stajich J.E."/>
            <person name="Spatafora J.W."/>
            <person name="Visel A."/>
            <person name="Grigoriev I.V."/>
        </authorList>
    </citation>
    <scope>NUCLEOTIDE SEQUENCE [LARGE SCALE GENOMIC DNA]</scope>
    <source>
        <strain evidence="2 3">NRRL Y-17943</strain>
    </source>
</reference>
<evidence type="ECO:0000313" key="2">
    <source>
        <dbReference type="EMBL" id="ORX40889.1"/>
    </source>
</evidence>
<name>A0A1Y1USB9_9TREE</name>
<feature type="compositionally biased region" description="Polar residues" evidence="1">
    <location>
        <begin position="127"/>
        <end position="145"/>
    </location>
</feature>